<keyword evidence="2" id="KW-0812">Transmembrane</keyword>
<dbReference type="RefSeq" id="WP_252444454.1">
    <property type="nucleotide sequence ID" value="NZ_JAGSOV010000069.1"/>
</dbReference>
<evidence type="ECO:0000313" key="3">
    <source>
        <dbReference type="EMBL" id="MCO1659607.1"/>
    </source>
</evidence>
<gene>
    <name evidence="3" type="ORF">KDL28_31510</name>
</gene>
<evidence type="ECO:0000313" key="4">
    <source>
        <dbReference type="Proteomes" id="UP001165283"/>
    </source>
</evidence>
<accession>A0ABT1A997</accession>
<evidence type="ECO:0000256" key="1">
    <source>
        <dbReference type="SAM" id="MobiDB-lite"/>
    </source>
</evidence>
<keyword evidence="2" id="KW-1133">Transmembrane helix</keyword>
<feature type="transmembrane region" description="Helical" evidence="2">
    <location>
        <begin position="104"/>
        <end position="126"/>
    </location>
</feature>
<keyword evidence="4" id="KW-1185">Reference proteome</keyword>
<protein>
    <submittedName>
        <fullName evidence="3">Phage holin family protein</fullName>
    </submittedName>
</protein>
<evidence type="ECO:0000256" key="2">
    <source>
        <dbReference type="SAM" id="Phobius"/>
    </source>
</evidence>
<comment type="caution">
    <text evidence="3">The sequence shown here is derived from an EMBL/GenBank/DDBJ whole genome shotgun (WGS) entry which is preliminary data.</text>
</comment>
<sequence>MTTPVPPTGGGAYAPDAAATDRLVTHDRPDVGDTSLGDLIGNVTRDLSTLMRQELALAQAEVKQEVSKTAKGAGALAGAGVAGFFVLMFLSMALYAGLSNVMDAGWAALIVAVLWAVIAGALFVVGRQKMQQVHPKPERTVDTLSNVPDALKGNRGGSA</sequence>
<dbReference type="InterPro" id="IPR009937">
    <property type="entry name" value="Phage_holin_3_6"/>
</dbReference>
<name>A0ABT1A997_9PSEU</name>
<dbReference type="EMBL" id="JAGSOV010000069">
    <property type="protein sequence ID" value="MCO1659607.1"/>
    <property type="molecule type" value="Genomic_DNA"/>
</dbReference>
<dbReference type="Proteomes" id="UP001165283">
    <property type="component" value="Unassembled WGS sequence"/>
</dbReference>
<reference evidence="3" key="1">
    <citation type="submission" date="2021-04" db="EMBL/GenBank/DDBJ databases">
        <title>Pseudonocardia sp. nov., isolated from sandy soil of mangrove forest.</title>
        <authorList>
            <person name="Zan Z."/>
            <person name="Huang R."/>
            <person name="Liu W."/>
        </authorList>
    </citation>
    <scope>NUCLEOTIDE SEQUENCE</scope>
    <source>
        <strain evidence="3">S2-4</strain>
    </source>
</reference>
<feature type="region of interest" description="Disordered" evidence="1">
    <location>
        <begin position="136"/>
        <end position="159"/>
    </location>
</feature>
<dbReference type="Pfam" id="PF07332">
    <property type="entry name" value="Phage_holin_3_6"/>
    <property type="match status" value="1"/>
</dbReference>
<keyword evidence="2" id="KW-0472">Membrane</keyword>
<feature type="transmembrane region" description="Helical" evidence="2">
    <location>
        <begin position="73"/>
        <end position="98"/>
    </location>
</feature>
<proteinExistence type="predicted"/>
<organism evidence="3 4">
    <name type="scientific">Pseudonocardia humida</name>
    <dbReference type="NCBI Taxonomy" id="2800819"/>
    <lineage>
        <taxon>Bacteria</taxon>
        <taxon>Bacillati</taxon>
        <taxon>Actinomycetota</taxon>
        <taxon>Actinomycetes</taxon>
        <taxon>Pseudonocardiales</taxon>
        <taxon>Pseudonocardiaceae</taxon>
        <taxon>Pseudonocardia</taxon>
    </lineage>
</organism>